<gene>
    <name evidence="2" type="ORF">SAMN04488005_1522</name>
</gene>
<dbReference type="InterPro" id="IPR036390">
    <property type="entry name" value="WH_DNA-bd_sf"/>
</dbReference>
<organism evidence="2 3">
    <name type="scientific">Yoonia tamlensis</name>
    <dbReference type="NCBI Taxonomy" id="390270"/>
    <lineage>
        <taxon>Bacteria</taxon>
        <taxon>Pseudomonadati</taxon>
        <taxon>Pseudomonadota</taxon>
        <taxon>Alphaproteobacteria</taxon>
        <taxon>Rhodobacterales</taxon>
        <taxon>Paracoccaceae</taxon>
        <taxon>Yoonia</taxon>
    </lineage>
</organism>
<reference evidence="3" key="1">
    <citation type="submission" date="2016-10" db="EMBL/GenBank/DDBJ databases">
        <authorList>
            <person name="Varghese N."/>
            <person name="Submissions S."/>
        </authorList>
    </citation>
    <scope>NUCLEOTIDE SEQUENCE [LARGE SCALE GENOMIC DNA]</scope>
    <source>
        <strain evidence="3">DSM 26879</strain>
    </source>
</reference>
<dbReference type="SUPFAM" id="SSF46785">
    <property type="entry name" value="Winged helix' DNA-binding domain"/>
    <property type="match status" value="1"/>
</dbReference>
<evidence type="ECO:0000313" key="2">
    <source>
        <dbReference type="EMBL" id="SFR40579.1"/>
    </source>
</evidence>
<dbReference type="AlphaFoldDB" id="A0A1I6GEG9"/>
<sequence length="214" mass="23755">MGGLIMSIEATSWAFSQRGLKPAVKLVLVFLADCHNKHTKQCDPSQALLASECEMSRSTLNLHLKTLEDGGYIRRVQRSNARTKTQKRTLYVLGCDEEKPQDVDKPVSENRTRKKPKAVSEKQPIPCPKNGQSRVRTVGHEPEGNQKRTARARNAAPFFTADERTEAKQIADHIRGGGRINAAAVGDRVRRCIAALELLSTDEMTTHALRVAET</sequence>
<dbReference type="Gene3D" id="1.10.10.10">
    <property type="entry name" value="Winged helix-like DNA-binding domain superfamily/Winged helix DNA-binding domain"/>
    <property type="match status" value="1"/>
</dbReference>
<accession>A0A1I6GEG9</accession>
<evidence type="ECO:0000256" key="1">
    <source>
        <dbReference type="SAM" id="MobiDB-lite"/>
    </source>
</evidence>
<dbReference type="EMBL" id="FOYP01000001">
    <property type="protein sequence ID" value="SFR40579.1"/>
    <property type="molecule type" value="Genomic_DNA"/>
</dbReference>
<evidence type="ECO:0000313" key="3">
    <source>
        <dbReference type="Proteomes" id="UP000199478"/>
    </source>
</evidence>
<name>A0A1I6GEG9_9RHOB</name>
<dbReference type="STRING" id="390270.SAMN04488005_1522"/>
<protein>
    <submittedName>
        <fullName evidence="2">Helix-turn-helix domain-containing protein</fullName>
    </submittedName>
</protein>
<dbReference type="Pfam" id="PF13730">
    <property type="entry name" value="HTH_36"/>
    <property type="match status" value="1"/>
</dbReference>
<dbReference type="InterPro" id="IPR036388">
    <property type="entry name" value="WH-like_DNA-bd_sf"/>
</dbReference>
<dbReference type="OrthoDB" id="7864318at2"/>
<feature type="region of interest" description="Disordered" evidence="1">
    <location>
        <begin position="100"/>
        <end position="150"/>
    </location>
</feature>
<dbReference type="Proteomes" id="UP000199478">
    <property type="component" value="Unassembled WGS sequence"/>
</dbReference>
<feature type="compositionally biased region" description="Basic and acidic residues" evidence="1">
    <location>
        <begin position="100"/>
        <end position="111"/>
    </location>
</feature>
<proteinExistence type="predicted"/>
<keyword evidence="3" id="KW-1185">Reference proteome</keyword>